<dbReference type="PROSITE" id="PS00028">
    <property type="entry name" value="ZINC_FINGER_C2H2_1"/>
    <property type="match status" value="1"/>
</dbReference>
<evidence type="ECO:0000313" key="4">
    <source>
        <dbReference type="EMBL" id="CAF9938076.1"/>
    </source>
</evidence>
<dbReference type="AlphaFoldDB" id="A0A8H3GD53"/>
<evidence type="ECO:0000256" key="2">
    <source>
        <dbReference type="SAM" id="MobiDB-lite"/>
    </source>
</evidence>
<feature type="region of interest" description="Disordered" evidence="2">
    <location>
        <begin position="90"/>
        <end position="148"/>
    </location>
</feature>
<gene>
    <name evidence="4" type="ORF">IMSHALPRED_000650</name>
</gene>
<feature type="compositionally biased region" description="Basic residues" evidence="2">
    <location>
        <begin position="90"/>
        <end position="99"/>
    </location>
</feature>
<dbReference type="PANTHER" id="PTHR23225">
    <property type="entry name" value="ZINC FINGER PROTEIN"/>
    <property type="match status" value="1"/>
</dbReference>
<sequence length="585" mass="64856">MGAVRPLPGVPHMEAREEEHERPLILGEHGSFEWSPSMYQEATFSAMDVSREESIYRARDWQSCMRLSEDCSIIDAPHAWRTGPADYSGRNHHYPHQRPHGLEIPKGNAPGEHWTSTEQDTSCSGGGSWTPHTSDSRSEADGTYNSQLSPWNEDARGLGICFAHAGGSPYLNDYSVSPQELQQYPDSCAEDSCVKPELQGTETGHTYYPENTGLCTPDQESIDYVPDDEPMGAPAQKRISVASAKDDDDESMDDDAEHDDDDEYTPATAGHAPGLGRGVTRGSLAARKAGLATKRSQRSKGPAFPAPSPQKVAKKPAKTQIPSPSSTRNHTPCTQCPSRFPSDSTLKKHVLSTHTRPFICTFQRYGCTATVGSKNEWKRHINVQHLHLETWRCDLDGCALPIAAANGASGQEKQHTICTPSSAVSPSLGKKTKTTEVQYHDFDRKDLFTQHIKRMHAPSSSASPAEKAAFDANIPDIQDRCHRQLRSPPPRSRCPYCPNKVFDGPGSWTDRLEHVGKHLEKNDVNKEDEGEDEELRSWMVQQGFMQWEAHKGYRVNNPDGKKKRNKSVVTTSEGEEDAEGEDEED</sequence>
<dbReference type="GO" id="GO:0008270">
    <property type="term" value="F:zinc ion binding"/>
    <property type="evidence" value="ECO:0007669"/>
    <property type="project" value="UniProtKB-KW"/>
</dbReference>
<organism evidence="4 5">
    <name type="scientific">Imshaugia aleurites</name>
    <dbReference type="NCBI Taxonomy" id="172621"/>
    <lineage>
        <taxon>Eukaryota</taxon>
        <taxon>Fungi</taxon>
        <taxon>Dikarya</taxon>
        <taxon>Ascomycota</taxon>
        <taxon>Pezizomycotina</taxon>
        <taxon>Lecanoromycetes</taxon>
        <taxon>OSLEUM clade</taxon>
        <taxon>Lecanoromycetidae</taxon>
        <taxon>Lecanorales</taxon>
        <taxon>Lecanorineae</taxon>
        <taxon>Parmeliaceae</taxon>
        <taxon>Imshaugia</taxon>
    </lineage>
</organism>
<reference evidence="4" key="1">
    <citation type="submission" date="2021-03" db="EMBL/GenBank/DDBJ databases">
        <authorList>
            <person name="Tagirdzhanova G."/>
        </authorList>
    </citation>
    <scope>NUCLEOTIDE SEQUENCE</scope>
</reference>
<evidence type="ECO:0000259" key="3">
    <source>
        <dbReference type="PROSITE" id="PS50157"/>
    </source>
</evidence>
<dbReference type="InterPro" id="IPR039970">
    <property type="entry name" value="TF_Grauzone"/>
</dbReference>
<feature type="compositionally biased region" description="Polar residues" evidence="2">
    <location>
        <begin position="114"/>
        <end position="123"/>
    </location>
</feature>
<feature type="compositionally biased region" description="Acidic residues" evidence="2">
    <location>
        <begin position="246"/>
        <end position="264"/>
    </location>
</feature>
<comment type="caution">
    <text evidence="4">The sequence shown here is derived from an EMBL/GenBank/DDBJ whole genome shotgun (WGS) entry which is preliminary data.</text>
</comment>
<keyword evidence="1" id="KW-0862">Zinc</keyword>
<dbReference type="OrthoDB" id="5388486at2759"/>
<dbReference type="Proteomes" id="UP000664534">
    <property type="component" value="Unassembled WGS sequence"/>
</dbReference>
<feature type="region of interest" description="Disordered" evidence="2">
    <location>
        <begin position="549"/>
        <end position="585"/>
    </location>
</feature>
<feature type="region of interest" description="Disordered" evidence="2">
    <location>
        <begin position="203"/>
        <end position="344"/>
    </location>
</feature>
<keyword evidence="1" id="KW-0479">Metal-binding</keyword>
<feature type="compositionally biased region" description="Acidic residues" evidence="2">
    <location>
        <begin position="573"/>
        <end position="585"/>
    </location>
</feature>
<accession>A0A8H3GD53</accession>
<keyword evidence="1" id="KW-0863">Zinc-finger</keyword>
<evidence type="ECO:0000313" key="5">
    <source>
        <dbReference type="Proteomes" id="UP000664534"/>
    </source>
</evidence>
<dbReference type="PANTHER" id="PTHR23225:SF2">
    <property type="entry name" value="AT09679P-RELATED"/>
    <property type="match status" value="1"/>
</dbReference>
<name>A0A8H3GD53_9LECA</name>
<keyword evidence="5" id="KW-1185">Reference proteome</keyword>
<dbReference type="GO" id="GO:0003700">
    <property type="term" value="F:DNA-binding transcription factor activity"/>
    <property type="evidence" value="ECO:0007669"/>
    <property type="project" value="InterPro"/>
</dbReference>
<proteinExistence type="predicted"/>
<dbReference type="EMBL" id="CAJPDT010000105">
    <property type="protein sequence ID" value="CAF9938076.1"/>
    <property type="molecule type" value="Genomic_DNA"/>
</dbReference>
<dbReference type="InterPro" id="IPR013087">
    <property type="entry name" value="Znf_C2H2_type"/>
</dbReference>
<feature type="compositionally biased region" description="Polar residues" evidence="2">
    <location>
        <begin position="320"/>
        <end position="344"/>
    </location>
</feature>
<evidence type="ECO:0000256" key="1">
    <source>
        <dbReference type="PROSITE-ProRule" id="PRU00042"/>
    </source>
</evidence>
<dbReference type="Gene3D" id="3.30.160.60">
    <property type="entry name" value="Classic Zinc Finger"/>
    <property type="match status" value="1"/>
</dbReference>
<feature type="domain" description="C2H2-type" evidence="3">
    <location>
        <begin position="331"/>
        <end position="355"/>
    </location>
</feature>
<dbReference type="PROSITE" id="PS50157">
    <property type="entry name" value="ZINC_FINGER_C2H2_2"/>
    <property type="match status" value="1"/>
</dbReference>
<protein>
    <recommendedName>
        <fullName evidence="3">C2H2-type domain-containing protein</fullName>
    </recommendedName>
</protein>